<organism evidence="2 3">
    <name type="scientific">Habropoda laboriosa</name>
    <dbReference type="NCBI Taxonomy" id="597456"/>
    <lineage>
        <taxon>Eukaryota</taxon>
        <taxon>Metazoa</taxon>
        <taxon>Ecdysozoa</taxon>
        <taxon>Arthropoda</taxon>
        <taxon>Hexapoda</taxon>
        <taxon>Insecta</taxon>
        <taxon>Pterygota</taxon>
        <taxon>Neoptera</taxon>
        <taxon>Endopterygota</taxon>
        <taxon>Hymenoptera</taxon>
        <taxon>Apocrita</taxon>
        <taxon>Aculeata</taxon>
        <taxon>Apoidea</taxon>
        <taxon>Anthophila</taxon>
        <taxon>Apidae</taxon>
        <taxon>Habropoda</taxon>
    </lineage>
</organism>
<dbReference type="Proteomes" id="UP000053825">
    <property type="component" value="Unassembled WGS sequence"/>
</dbReference>
<keyword evidence="1" id="KW-1133">Transmembrane helix</keyword>
<keyword evidence="3" id="KW-1185">Reference proteome</keyword>
<evidence type="ECO:0000313" key="3">
    <source>
        <dbReference type="Proteomes" id="UP000053825"/>
    </source>
</evidence>
<reference evidence="2 3" key="1">
    <citation type="submission" date="2015-07" db="EMBL/GenBank/DDBJ databases">
        <title>The genome of Habropoda laboriosa.</title>
        <authorList>
            <person name="Pan H."/>
            <person name="Kapheim K."/>
        </authorList>
    </citation>
    <scope>NUCLEOTIDE SEQUENCE [LARGE SCALE GENOMIC DNA]</scope>
    <source>
        <strain evidence="2">0110345459</strain>
    </source>
</reference>
<dbReference type="AlphaFoldDB" id="A0A0L7RCV7"/>
<dbReference type="OrthoDB" id="7655370at2759"/>
<sequence>MHKMGEQCGENERCLQRTKFQDAYCTCKIGYTLKEGHCVQLATSTVASMSNVEADVEVNSGGSSVAAGLLIPTFLVVIGVLLYFGARRYRLLQRFGPLRQNHYGNVLVTRDDDDDDDDDPPIA</sequence>
<keyword evidence="1" id="KW-0812">Transmembrane</keyword>
<gene>
    <name evidence="2" type="ORF">WH47_06431</name>
</gene>
<keyword evidence="1" id="KW-0472">Membrane</keyword>
<feature type="transmembrane region" description="Helical" evidence="1">
    <location>
        <begin position="65"/>
        <end position="84"/>
    </location>
</feature>
<evidence type="ECO:0008006" key="4">
    <source>
        <dbReference type="Google" id="ProtNLM"/>
    </source>
</evidence>
<protein>
    <recommendedName>
        <fullName evidence="4">EGF-like domain-containing protein</fullName>
    </recommendedName>
</protein>
<dbReference type="EMBL" id="KQ414615">
    <property type="protein sequence ID" value="KOC68639.1"/>
    <property type="molecule type" value="Genomic_DNA"/>
</dbReference>
<accession>A0A0L7RCV7</accession>
<evidence type="ECO:0000313" key="2">
    <source>
        <dbReference type="EMBL" id="KOC68639.1"/>
    </source>
</evidence>
<evidence type="ECO:0000256" key="1">
    <source>
        <dbReference type="SAM" id="Phobius"/>
    </source>
</evidence>
<proteinExistence type="predicted"/>
<name>A0A0L7RCV7_9HYME</name>